<organism evidence="3 4">
    <name type="scientific">Daphnia pulex</name>
    <name type="common">Water flea</name>
    <dbReference type="NCBI Taxonomy" id="6669"/>
    <lineage>
        <taxon>Eukaryota</taxon>
        <taxon>Metazoa</taxon>
        <taxon>Ecdysozoa</taxon>
        <taxon>Arthropoda</taxon>
        <taxon>Crustacea</taxon>
        <taxon>Branchiopoda</taxon>
        <taxon>Diplostraca</taxon>
        <taxon>Cladocera</taxon>
        <taxon>Anomopoda</taxon>
        <taxon>Daphniidae</taxon>
        <taxon>Daphnia</taxon>
    </lineage>
</organism>
<dbReference type="HOGENOM" id="CLU_1143539_0_0_1"/>
<gene>
    <name evidence="3" type="ORF">DAPPUDRAFT_316325</name>
</gene>
<keyword evidence="4" id="KW-1185">Reference proteome</keyword>
<dbReference type="InParanoid" id="E9GCJ3"/>
<keyword evidence="2" id="KW-0732">Signal</keyword>
<dbReference type="EMBL" id="GL732539">
    <property type="protein sequence ID" value="EFX82567.1"/>
    <property type="molecule type" value="Genomic_DNA"/>
</dbReference>
<feature type="chain" id="PRO_5003240215" description="Vesicle transport protein" evidence="2">
    <location>
        <begin position="20"/>
        <end position="243"/>
    </location>
</feature>
<sequence>MFEFLSLIFLISVVSCVGGASISQAVPSSFSNEQQIAKPHTISDLVSIAWKDFHSSMNKTWQRVKLMAGMQETNGTIQDLQDNMGQDSPQVTTETTTTHPELQVYSAEFTNNKTTNESFLTNTEVTTDETKSNNECEEQSCLTWRVLKILGTAVGVGFIVSIFSPVLFYFIILNIGYLCYGITFLALALSCKADKGSQIGHKLLTACQEIGGSSLQNMFSPFPIFLSWLGSASIIGWLVWPYF</sequence>
<evidence type="ECO:0008006" key="5">
    <source>
        <dbReference type="Google" id="ProtNLM"/>
    </source>
</evidence>
<proteinExistence type="predicted"/>
<feature type="transmembrane region" description="Helical" evidence="1">
    <location>
        <begin position="222"/>
        <end position="240"/>
    </location>
</feature>
<keyword evidence="1" id="KW-1133">Transmembrane helix</keyword>
<keyword evidence="1" id="KW-0812">Transmembrane</keyword>
<keyword evidence="1" id="KW-0472">Membrane</keyword>
<evidence type="ECO:0000256" key="1">
    <source>
        <dbReference type="SAM" id="Phobius"/>
    </source>
</evidence>
<accession>E9GCJ3</accession>
<feature type="transmembrane region" description="Helical" evidence="1">
    <location>
        <begin position="166"/>
        <end position="189"/>
    </location>
</feature>
<dbReference type="Proteomes" id="UP000000305">
    <property type="component" value="Unassembled WGS sequence"/>
</dbReference>
<protein>
    <recommendedName>
        <fullName evidence="5">Vesicle transport protein</fullName>
    </recommendedName>
</protein>
<feature type="signal peptide" evidence="2">
    <location>
        <begin position="1"/>
        <end position="19"/>
    </location>
</feature>
<evidence type="ECO:0000256" key="2">
    <source>
        <dbReference type="SAM" id="SignalP"/>
    </source>
</evidence>
<dbReference type="OrthoDB" id="6345776at2759"/>
<dbReference type="KEGG" id="dpx:DAPPUDRAFT_316325"/>
<evidence type="ECO:0000313" key="3">
    <source>
        <dbReference type="EMBL" id="EFX82567.1"/>
    </source>
</evidence>
<evidence type="ECO:0000313" key="4">
    <source>
        <dbReference type="Proteomes" id="UP000000305"/>
    </source>
</evidence>
<reference evidence="3 4" key="1">
    <citation type="journal article" date="2011" name="Science">
        <title>The ecoresponsive genome of Daphnia pulex.</title>
        <authorList>
            <person name="Colbourne J.K."/>
            <person name="Pfrender M.E."/>
            <person name="Gilbert D."/>
            <person name="Thomas W.K."/>
            <person name="Tucker A."/>
            <person name="Oakley T.H."/>
            <person name="Tokishita S."/>
            <person name="Aerts A."/>
            <person name="Arnold G.J."/>
            <person name="Basu M.K."/>
            <person name="Bauer D.J."/>
            <person name="Caceres C.E."/>
            <person name="Carmel L."/>
            <person name="Casola C."/>
            <person name="Choi J.H."/>
            <person name="Detter J.C."/>
            <person name="Dong Q."/>
            <person name="Dusheyko S."/>
            <person name="Eads B.D."/>
            <person name="Frohlich T."/>
            <person name="Geiler-Samerotte K.A."/>
            <person name="Gerlach D."/>
            <person name="Hatcher P."/>
            <person name="Jogdeo S."/>
            <person name="Krijgsveld J."/>
            <person name="Kriventseva E.V."/>
            <person name="Kultz D."/>
            <person name="Laforsch C."/>
            <person name="Lindquist E."/>
            <person name="Lopez J."/>
            <person name="Manak J.R."/>
            <person name="Muller J."/>
            <person name="Pangilinan J."/>
            <person name="Patwardhan R.P."/>
            <person name="Pitluck S."/>
            <person name="Pritham E.J."/>
            <person name="Rechtsteiner A."/>
            <person name="Rho M."/>
            <person name="Rogozin I.B."/>
            <person name="Sakarya O."/>
            <person name="Salamov A."/>
            <person name="Schaack S."/>
            <person name="Shapiro H."/>
            <person name="Shiga Y."/>
            <person name="Skalitzky C."/>
            <person name="Smith Z."/>
            <person name="Souvorov A."/>
            <person name="Sung W."/>
            <person name="Tang Z."/>
            <person name="Tsuchiya D."/>
            <person name="Tu H."/>
            <person name="Vos H."/>
            <person name="Wang M."/>
            <person name="Wolf Y.I."/>
            <person name="Yamagata H."/>
            <person name="Yamada T."/>
            <person name="Ye Y."/>
            <person name="Shaw J.R."/>
            <person name="Andrews J."/>
            <person name="Crease T.J."/>
            <person name="Tang H."/>
            <person name="Lucas S.M."/>
            <person name="Robertson H.M."/>
            <person name="Bork P."/>
            <person name="Koonin E.V."/>
            <person name="Zdobnov E.M."/>
            <person name="Grigoriev I.V."/>
            <person name="Lynch M."/>
            <person name="Boore J.L."/>
        </authorList>
    </citation>
    <scope>NUCLEOTIDE SEQUENCE [LARGE SCALE GENOMIC DNA]</scope>
</reference>
<dbReference type="AlphaFoldDB" id="E9GCJ3"/>
<name>E9GCJ3_DAPPU</name>